<dbReference type="HOGENOM" id="CLU_2671302_0_0_1"/>
<dbReference type="AlphaFoldDB" id="F0XKX4"/>
<dbReference type="GeneID" id="25981764"/>
<proteinExistence type="predicted"/>
<dbReference type="RefSeq" id="XP_014171157.1">
    <property type="nucleotide sequence ID" value="XM_014315682.1"/>
</dbReference>
<dbReference type="Proteomes" id="UP000007796">
    <property type="component" value="Unassembled WGS sequence"/>
</dbReference>
<feature type="region of interest" description="Disordered" evidence="1">
    <location>
        <begin position="1"/>
        <end position="75"/>
    </location>
</feature>
<dbReference type="EMBL" id="GL629788">
    <property type="protein sequence ID" value="EFX01675.1"/>
    <property type="molecule type" value="Genomic_DNA"/>
</dbReference>
<accession>F0XKX4</accession>
<protein>
    <submittedName>
        <fullName evidence="2">Uncharacterized protein</fullName>
    </submittedName>
</protein>
<keyword evidence="3" id="KW-1185">Reference proteome</keyword>
<dbReference type="InParanoid" id="F0XKX4"/>
<feature type="compositionally biased region" description="Low complexity" evidence="1">
    <location>
        <begin position="1"/>
        <end position="16"/>
    </location>
</feature>
<evidence type="ECO:0000256" key="1">
    <source>
        <dbReference type="SAM" id="MobiDB-lite"/>
    </source>
</evidence>
<evidence type="ECO:0000313" key="2">
    <source>
        <dbReference type="EMBL" id="EFX01675.1"/>
    </source>
</evidence>
<gene>
    <name evidence="2" type="ORF">CMQ_8141</name>
</gene>
<name>F0XKX4_GROCL</name>
<sequence>MYGYAHPAAPPYWHAGTSSTGMESPGCPPPPPCLPGEGGGEAMPSSYKSPVEITHGTGRSEKRWWTERQTVDRRP</sequence>
<reference evidence="2 3" key="1">
    <citation type="journal article" date="2011" name="Proc. Natl. Acad. Sci. U.S.A.">
        <title>Genome and transcriptome analyses of the mountain pine beetle-fungal symbiont Grosmannia clavigera, a lodgepole pine pathogen.</title>
        <authorList>
            <person name="DiGuistini S."/>
            <person name="Wang Y."/>
            <person name="Liao N.Y."/>
            <person name="Taylor G."/>
            <person name="Tanguay P."/>
            <person name="Feau N."/>
            <person name="Henrissat B."/>
            <person name="Chan S.K."/>
            <person name="Hesse-Orce U."/>
            <person name="Alamouti S.M."/>
            <person name="Tsui C.K.M."/>
            <person name="Docking R.T."/>
            <person name="Levasseur A."/>
            <person name="Haridas S."/>
            <person name="Robertson G."/>
            <person name="Birol I."/>
            <person name="Holt R.A."/>
            <person name="Marra M.A."/>
            <person name="Hamelin R.C."/>
            <person name="Hirst M."/>
            <person name="Jones S.J.M."/>
            <person name="Bohlmann J."/>
            <person name="Breuil C."/>
        </authorList>
    </citation>
    <scope>NUCLEOTIDE SEQUENCE [LARGE SCALE GENOMIC DNA]</scope>
    <source>
        <strain evidence="3">kw1407 / UAMH 11150</strain>
    </source>
</reference>
<organism evidence="3">
    <name type="scientific">Grosmannia clavigera (strain kw1407 / UAMH 11150)</name>
    <name type="common">Blue stain fungus</name>
    <name type="synonym">Graphiocladiella clavigera</name>
    <dbReference type="NCBI Taxonomy" id="655863"/>
    <lineage>
        <taxon>Eukaryota</taxon>
        <taxon>Fungi</taxon>
        <taxon>Dikarya</taxon>
        <taxon>Ascomycota</taxon>
        <taxon>Pezizomycotina</taxon>
        <taxon>Sordariomycetes</taxon>
        <taxon>Sordariomycetidae</taxon>
        <taxon>Ophiostomatales</taxon>
        <taxon>Ophiostomataceae</taxon>
        <taxon>Leptographium</taxon>
    </lineage>
</organism>
<evidence type="ECO:0000313" key="3">
    <source>
        <dbReference type="Proteomes" id="UP000007796"/>
    </source>
</evidence>
<feature type="compositionally biased region" description="Basic and acidic residues" evidence="1">
    <location>
        <begin position="58"/>
        <end position="75"/>
    </location>
</feature>